<dbReference type="Pfam" id="PF00111">
    <property type="entry name" value="Fer2"/>
    <property type="match status" value="1"/>
</dbReference>
<dbReference type="InterPro" id="IPR008333">
    <property type="entry name" value="Cbr1-like_FAD-bd_dom"/>
</dbReference>
<dbReference type="Proteomes" id="UP000019141">
    <property type="component" value="Unassembled WGS sequence"/>
</dbReference>
<dbReference type="GO" id="GO:0046872">
    <property type="term" value="F:metal ion binding"/>
    <property type="evidence" value="ECO:0007669"/>
    <property type="project" value="UniProtKB-KW"/>
</dbReference>
<dbReference type="InterPro" id="IPR001433">
    <property type="entry name" value="OxRdtase_FAD/NAD-bd"/>
</dbReference>
<dbReference type="Pfam" id="PF00970">
    <property type="entry name" value="FAD_binding_6"/>
    <property type="match status" value="1"/>
</dbReference>
<evidence type="ECO:0000256" key="1">
    <source>
        <dbReference type="ARBA" id="ARBA00001974"/>
    </source>
</evidence>
<keyword evidence="2" id="KW-0285">Flavoprotein</keyword>
<dbReference type="CDD" id="cd00207">
    <property type="entry name" value="fer2"/>
    <property type="match status" value="1"/>
</dbReference>
<evidence type="ECO:0008006" key="13">
    <source>
        <dbReference type="Google" id="ProtNLM"/>
    </source>
</evidence>
<evidence type="ECO:0000256" key="5">
    <source>
        <dbReference type="ARBA" id="ARBA00022827"/>
    </source>
</evidence>
<keyword evidence="4" id="KW-0479">Metal-binding</keyword>
<evidence type="ECO:0000256" key="2">
    <source>
        <dbReference type="ARBA" id="ARBA00022630"/>
    </source>
</evidence>
<evidence type="ECO:0000313" key="12">
    <source>
        <dbReference type="Proteomes" id="UP000019141"/>
    </source>
</evidence>
<evidence type="ECO:0000256" key="3">
    <source>
        <dbReference type="ARBA" id="ARBA00022714"/>
    </source>
</evidence>
<keyword evidence="8" id="KW-0411">Iron-sulfur</keyword>
<reference evidence="11 12" key="1">
    <citation type="journal article" date="2014" name="Nature">
        <title>An environmental bacterial taxon with a large and distinct metabolic repertoire.</title>
        <authorList>
            <person name="Wilson M.C."/>
            <person name="Mori T."/>
            <person name="Ruckert C."/>
            <person name="Uria A.R."/>
            <person name="Helf M.J."/>
            <person name="Takada K."/>
            <person name="Gernert C."/>
            <person name="Steffens U.A."/>
            <person name="Heycke N."/>
            <person name="Schmitt S."/>
            <person name="Rinke C."/>
            <person name="Helfrich E.J."/>
            <person name="Brachmann A.O."/>
            <person name="Gurgui C."/>
            <person name="Wakimoto T."/>
            <person name="Kracht M."/>
            <person name="Crusemann M."/>
            <person name="Hentschel U."/>
            <person name="Abe I."/>
            <person name="Matsunaga S."/>
            <person name="Kalinowski J."/>
            <person name="Takeyama H."/>
            <person name="Piel J."/>
        </authorList>
    </citation>
    <scope>NUCLEOTIDE SEQUENCE [LARGE SCALE GENOMIC DNA]</scope>
    <source>
        <strain evidence="12">TSY1</strain>
    </source>
</reference>
<evidence type="ECO:0000256" key="4">
    <source>
        <dbReference type="ARBA" id="ARBA00022723"/>
    </source>
</evidence>
<dbReference type="PANTHER" id="PTHR47354">
    <property type="entry name" value="NADH OXIDOREDUCTASE HCR"/>
    <property type="match status" value="1"/>
</dbReference>
<dbReference type="CDD" id="cd06214">
    <property type="entry name" value="PA_degradation_oxidoreductase_like"/>
    <property type="match status" value="1"/>
</dbReference>
<comment type="cofactor">
    <cofactor evidence="1">
        <name>FAD</name>
        <dbReference type="ChEBI" id="CHEBI:57692"/>
    </cofactor>
</comment>
<dbReference type="Gene3D" id="3.40.50.80">
    <property type="entry name" value="Nucleotide-binding domain of ferredoxin-NADP reductase (FNR) module"/>
    <property type="match status" value="1"/>
</dbReference>
<dbReference type="PROSITE" id="PS51085">
    <property type="entry name" value="2FE2S_FER_2"/>
    <property type="match status" value="1"/>
</dbReference>
<accession>W4LIM4</accession>
<dbReference type="InterPro" id="IPR036010">
    <property type="entry name" value="2Fe-2S_ferredoxin-like_sf"/>
</dbReference>
<evidence type="ECO:0000256" key="7">
    <source>
        <dbReference type="ARBA" id="ARBA00023004"/>
    </source>
</evidence>
<organism evidence="11 12">
    <name type="scientific">Entotheonella factor</name>
    <dbReference type="NCBI Taxonomy" id="1429438"/>
    <lineage>
        <taxon>Bacteria</taxon>
        <taxon>Pseudomonadati</taxon>
        <taxon>Nitrospinota/Tectimicrobiota group</taxon>
        <taxon>Candidatus Tectimicrobiota</taxon>
        <taxon>Candidatus Entotheonellia</taxon>
        <taxon>Candidatus Entotheonellales</taxon>
        <taxon>Candidatus Entotheonellaceae</taxon>
        <taxon>Candidatus Entotheonella</taxon>
    </lineage>
</organism>
<feature type="domain" description="2Fe-2S ferredoxin-type" evidence="9">
    <location>
        <begin position="279"/>
        <end position="367"/>
    </location>
</feature>
<dbReference type="InterPro" id="IPR017927">
    <property type="entry name" value="FAD-bd_FR_type"/>
</dbReference>
<dbReference type="AlphaFoldDB" id="W4LIM4"/>
<evidence type="ECO:0000259" key="9">
    <source>
        <dbReference type="PROSITE" id="PS51085"/>
    </source>
</evidence>
<dbReference type="GO" id="GO:0016491">
    <property type="term" value="F:oxidoreductase activity"/>
    <property type="evidence" value="ECO:0007669"/>
    <property type="project" value="UniProtKB-KW"/>
</dbReference>
<feature type="domain" description="FAD-binding FR-type" evidence="10">
    <location>
        <begin position="3"/>
        <end position="108"/>
    </location>
</feature>
<keyword evidence="3" id="KW-0001">2Fe-2S</keyword>
<dbReference type="InterPro" id="IPR001709">
    <property type="entry name" value="Flavoprot_Pyr_Nucl_cyt_Rdtase"/>
</dbReference>
<name>W4LIM4_ENTF1</name>
<dbReference type="InterPro" id="IPR050415">
    <property type="entry name" value="MRET"/>
</dbReference>
<dbReference type="InterPro" id="IPR006058">
    <property type="entry name" value="2Fe2S_fd_BS"/>
</dbReference>
<dbReference type="InterPro" id="IPR001041">
    <property type="entry name" value="2Fe-2S_ferredoxin-type"/>
</dbReference>
<dbReference type="InterPro" id="IPR039261">
    <property type="entry name" value="FNR_nucleotide-bd"/>
</dbReference>
<keyword evidence="7" id="KW-0408">Iron</keyword>
<keyword evidence="5" id="KW-0274">FAD</keyword>
<dbReference type="SUPFAM" id="SSF54292">
    <property type="entry name" value="2Fe-2S ferredoxin-like"/>
    <property type="match status" value="1"/>
</dbReference>
<dbReference type="GO" id="GO:0051537">
    <property type="term" value="F:2 iron, 2 sulfur cluster binding"/>
    <property type="evidence" value="ECO:0007669"/>
    <property type="project" value="UniProtKB-KW"/>
</dbReference>
<dbReference type="InterPro" id="IPR012675">
    <property type="entry name" value="Beta-grasp_dom_sf"/>
</dbReference>
<gene>
    <name evidence="11" type="ORF">ETSY1_20730</name>
</gene>
<dbReference type="Gene3D" id="3.10.20.30">
    <property type="match status" value="1"/>
</dbReference>
<evidence type="ECO:0000256" key="8">
    <source>
        <dbReference type="ARBA" id="ARBA00023014"/>
    </source>
</evidence>
<dbReference type="InterPro" id="IPR017938">
    <property type="entry name" value="Riboflavin_synthase-like_b-brl"/>
</dbReference>
<dbReference type="GO" id="GO:0050660">
    <property type="term" value="F:flavin adenine dinucleotide binding"/>
    <property type="evidence" value="ECO:0007669"/>
    <property type="project" value="TreeGrafter"/>
</dbReference>
<protein>
    <recommendedName>
        <fullName evidence="13">Ferredoxin</fullName>
    </recommendedName>
</protein>
<dbReference type="PRINTS" id="PR00371">
    <property type="entry name" value="FPNCR"/>
</dbReference>
<sequence>MTRNLQSLAVIAKRLETPDTVSVVLERPASPEVALDYQAGQFLTLQFNIDGKPVRRAYTLSSSPVLDQHFQITVKRIPDGLVSNYIHDQLQVGDRIDIMPPRGKCCVTVAPSHYKTYYLFGAGSGVTPLMSILRTVLATEPHSHVFFFYGNRHEDRIIFRPELQDLDREYGDRLQIVHTLSQPKRDTLSASLSFWRWGEVAWEVRKGRIDAPAVQWFLRTHRPVAQDVQYFICGPEGMIDTISATLQQLGALPERIHVERFATNAPKNPDTQGPLADRARLFGQVMDQRIDLVITRGQTLLRALLENGWDMPFACQSGVCGSCKAKLLQGQVEMKSYAGLDAAELQEGYILTCQSRSVTEQVEIQVK</sequence>
<proteinExistence type="predicted"/>
<evidence type="ECO:0000313" key="11">
    <source>
        <dbReference type="EMBL" id="ETW97953.1"/>
    </source>
</evidence>
<dbReference type="PROSITE" id="PS00197">
    <property type="entry name" value="2FE2S_FER_1"/>
    <property type="match status" value="1"/>
</dbReference>
<dbReference type="SUPFAM" id="SSF52343">
    <property type="entry name" value="Ferredoxin reductase-like, C-terminal NADP-linked domain"/>
    <property type="match status" value="1"/>
</dbReference>
<comment type="caution">
    <text evidence="11">The sequence shown here is derived from an EMBL/GenBank/DDBJ whole genome shotgun (WGS) entry which is preliminary data.</text>
</comment>
<dbReference type="SUPFAM" id="SSF63380">
    <property type="entry name" value="Riboflavin synthase domain-like"/>
    <property type="match status" value="1"/>
</dbReference>
<dbReference type="Pfam" id="PF00175">
    <property type="entry name" value="NAD_binding_1"/>
    <property type="match status" value="1"/>
</dbReference>
<dbReference type="PRINTS" id="PR00406">
    <property type="entry name" value="CYTB5RDTASE"/>
</dbReference>
<dbReference type="PANTHER" id="PTHR47354:SF8">
    <property type="entry name" value="1,2-PHENYLACETYL-COA EPOXIDASE, SUBUNIT E"/>
    <property type="match status" value="1"/>
</dbReference>
<dbReference type="HOGENOM" id="CLU_003827_14_1_7"/>
<keyword evidence="12" id="KW-1185">Reference proteome</keyword>
<dbReference type="EMBL" id="AZHW01000599">
    <property type="protein sequence ID" value="ETW97953.1"/>
    <property type="molecule type" value="Genomic_DNA"/>
</dbReference>
<dbReference type="PROSITE" id="PS51384">
    <property type="entry name" value="FAD_FR"/>
    <property type="match status" value="1"/>
</dbReference>
<dbReference type="Gene3D" id="2.40.30.10">
    <property type="entry name" value="Translation factors"/>
    <property type="match status" value="1"/>
</dbReference>
<evidence type="ECO:0000259" key="10">
    <source>
        <dbReference type="PROSITE" id="PS51384"/>
    </source>
</evidence>
<keyword evidence="6" id="KW-0560">Oxidoreductase</keyword>
<evidence type="ECO:0000256" key="6">
    <source>
        <dbReference type="ARBA" id="ARBA00023002"/>
    </source>
</evidence>